<dbReference type="AlphaFoldDB" id="A0A242VXD8"/>
<dbReference type="SUPFAM" id="SSF56399">
    <property type="entry name" value="ADP-ribosylation"/>
    <property type="match status" value="1"/>
</dbReference>
<reference evidence="1 2" key="1">
    <citation type="submission" date="2016-10" db="EMBL/GenBank/DDBJ databases">
        <title>Comparative genomics of Bacillus thuringiensis reveals a path to pathogens against multiple invertebrate hosts.</title>
        <authorList>
            <person name="Zheng J."/>
            <person name="Gao Q."/>
            <person name="Liu H."/>
            <person name="Peng D."/>
            <person name="Ruan L."/>
            <person name="Sun M."/>
        </authorList>
    </citation>
    <scope>NUCLEOTIDE SEQUENCE [LARGE SCALE GENOMIC DNA]</scope>
    <source>
        <strain evidence="1">BGSC 4AC1</strain>
    </source>
</reference>
<proteinExistence type="predicted"/>
<evidence type="ECO:0008006" key="3">
    <source>
        <dbReference type="Google" id="ProtNLM"/>
    </source>
</evidence>
<gene>
    <name evidence="1" type="ORF">BK699_34405</name>
</gene>
<sequence length="112" mass="12859">MIMITKVITKRNWEIAKTTGEINEKSLIEERFIHCSFLEQALNVAQKHFVHEEDVLLLTINPAVVKAEIKYELASNGQKYPHVYGAINIDAIIDVVPFPKEKGEFILPELQR</sequence>
<protein>
    <recommendedName>
        <fullName evidence="3">DUF952 domain-containing protein</fullName>
    </recommendedName>
</protein>
<dbReference type="Proteomes" id="UP000195152">
    <property type="component" value="Unassembled WGS sequence"/>
</dbReference>
<dbReference type="EMBL" id="NFCF01000118">
    <property type="protein sequence ID" value="OTW43820.1"/>
    <property type="molecule type" value="Genomic_DNA"/>
</dbReference>
<dbReference type="InterPro" id="IPR009297">
    <property type="entry name" value="DUF952"/>
</dbReference>
<dbReference type="Pfam" id="PF06108">
    <property type="entry name" value="DUF952"/>
    <property type="match status" value="1"/>
</dbReference>
<comment type="caution">
    <text evidence="1">The sequence shown here is derived from an EMBL/GenBank/DDBJ whole genome shotgun (WGS) entry which is preliminary data.</text>
</comment>
<name>A0A242VXD8_BACTU</name>
<dbReference type="PANTHER" id="PTHR34129">
    <property type="entry name" value="BLR1139 PROTEIN"/>
    <property type="match status" value="1"/>
</dbReference>
<accession>A0A242VXD8</accession>
<organism evidence="1 2">
    <name type="scientific">Bacillus thuringiensis serovar mexicanensis</name>
    <dbReference type="NCBI Taxonomy" id="180868"/>
    <lineage>
        <taxon>Bacteria</taxon>
        <taxon>Bacillati</taxon>
        <taxon>Bacillota</taxon>
        <taxon>Bacilli</taxon>
        <taxon>Bacillales</taxon>
        <taxon>Bacillaceae</taxon>
        <taxon>Bacillus</taxon>
        <taxon>Bacillus cereus group</taxon>
    </lineage>
</organism>
<dbReference type="Gene3D" id="3.20.170.20">
    <property type="entry name" value="Protein of unknown function DUF952"/>
    <property type="match status" value="1"/>
</dbReference>
<dbReference type="PANTHER" id="PTHR34129:SF1">
    <property type="entry name" value="DUF952 DOMAIN-CONTAINING PROTEIN"/>
    <property type="match status" value="1"/>
</dbReference>
<evidence type="ECO:0000313" key="1">
    <source>
        <dbReference type="EMBL" id="OTW43820.1"/>
    </source>
</evidence>
<evidence type="ECO:0000313" key="2">
    <source>
        <dbReference type="Proteomes" id="UP000195152"/>
    </source>
</evidence>